<reference evidence="1" key="1">
    <citation type="submission" date="2021-06" db="EMBL/GenBank/DDBJ databases">
        <authorList>
            <person name="Kallberg Y."/>
            <person name="Tangrot J."/>
            <person name="Rosling A."/>
        </authorList>
    </citation>
    <scope>NUCLEOTIDE SEQUENCE</scope>
    <source>
        <strain evidence="1">FL130A</strain>
    </source>
</reference>
<gene>
    <name evidence="1" type="ORF">ALEPTO_LOCUS10873</name>
</gene>
<dbReference type="Proteomes" id="UP000789508">
    <property type="component" value="Unassembled WGS sequence"/>
</dbReference>
<evidence type="ECO:0000313" key="2">
    <source>
        <dbReference type="Proteomes" id="UP000789508"/>
    </source>
</evidence>
<dbReference type="EMBL" id="CAJVPS010014298">
    <property type="protein sequence ID" value="CAG8681568.1"/>
    <property type="molecule type" value="Genomic_DNA"/>
</dbReference>
<evidence type="ECO:0000313" key="1">
    <source>
        <dbReference type="EMBL" id="CAG8681568.1"/>
    </source>
</evidence>
<protein>
    <submittedName>
        <fullName evidence="1">8253_t:CDS:1</fullName>
    </submittedName>
</protein>
<dbReference type="AlphaFoldDB" id="A0A9N9HJU1"/>
<feature type="non-terminal residue" evidence="1">
    <location>
        <position position="1"/>
    </location>
</feature>
<proteinExistence type="predicted"/>
<keyword evidence="2" id="KW-1185">Reference proteome</keyword>
<comment type="caution">
    <text evidence="1">The sequence shown here is derived from an EMBL/GenBank/DDBJ whole genome shotgun (WGS) entry which is preliminary data.</text>
</comment>
<dbReference type="InterPro" id="IPR013761">
    <property type="entry name" value="SAM/pointed_sf"/>
</dbReference>
<dbReference type="Gene3D" id="1.10.150.50">
    <property type="entry name" value="Transcription Factor, Ets-1"/>
    <property type="match status" value="1"/>
</dbReference>
<dbReference type="OrthoDB" id="2341968at2759"/>
<accession>A0A9N9HJU1</accession>
<organism evidence="1 2">
    <name type="scientific">Ambispora leptoticha</name>
    <dbReference type="NCBI Taxonomy" id="144679"/>
    <lineage>
        <taxon>Eukaryota</taxon>
        <taxon>Fungi</taxon>
        <taxon>Fungi incertae sedis</taxon>
        <taxon>Mucoromycota</taxon>
        <taxon>Glomeromycotina</taxon>
        <taxon>Glomeromycetes</taxon>
        <taxon>Archaeosporales</taxon>
        <taxon>Ambisporaceae</taxon>
        <taxon>Ambispora</taxon>
    </lineage>
</organism>
<sequence length="268" mass="30827">SSSNNATEEKQAPTLAELVRKYDTEKLIEFLKEQEDLQLDEDDFKIFRDEKITGRAFLKLTEEKLRSYGMKGGPSTVLADFAKEVKEKKLRVFSSYRILREVLLKYGFDGDGVEAIPLFELPRYEIQDDDQHFAHCMADILFRMKHYGSLVLDSLESMRNEYVSTLLHTALHIAGDLTRKEFSMRPEYEIVGDESSGRVDYGIKESENLICVTEDKKALEKNSEEYQTLYKGVKKVLGIIVGLLKDRACVEKSPATKRARVEGYRTKK</sequence>
<name>A0A9N9HJU1_9GLOM</name>